<organism evidence="1 2">
    <name type="scientific">Halobellus ruber</name>
    <dbReference type="NCBI Taxonomy" id="2761102"/>
    <lineage>
        <taxon>Archaea</taxon>
        <taxon>Methanobacteriati</taxon>
        <taxon>Methanobacteriota</taxon>
        <taxon>Stenosarchaea group</taxon>
        <taxon>Halobacteria</taxon>
        <taxon>Halobacteriales</taxon>
        <taxon>Haloferacaceae</taxon>
        <taxon>Halobellus</taxon>
    </lineage>
</organism>
<name>A0A7J9SII8_9EURY</name>
<sequence>MRGTKRTLWEAWIDRNVDIGDPTPLFATESSGDCYSNDDAGLRVELTQYGRTRRRPVLRRSDAMDRRLRDAIDTVVEDHETHSGEYDGLLYLMYAVEGSRVVPYYIGKTGTFRRADEGLSANLDAVSATGGKFARWGYGNAYHIGDLSAAVLADCDEVDAANHEEPKAKYEMWATRLFEPETRRLRRPVYIWIRAWDRSEGPYPDTYPYLAELEYQLVGIAYELFPETLLNTEGVPNNPTAYARMRGWIDDGRTSLDDFGGSVE</sequence>
<evidence type="ECO:0000313" key="2">
    <source>
        <dbReference type="Proteomes" id="UP000546257"/>
    </source>
</evidence>
<evidence type="ECO:0000313" key="1">
    <source>
        <dbReference type="EMBL" id="MBB6645797.1"/>
    </source>
</evidence>
<dbReference type="AlphaFoldDB" id="A0A7J9SII8"/>
<dbReference type="RefSeq" id="WP_185192169.1">
    <property type="nucleotide sequence ID" value="NZ_JACKXD010000002.1"/>
</dbReference>
<reference evidence="1 2" key="1">
    <citation type="submission" date="2020-08" db="EMBL/GenBank/DDBJ databases">
        <authorList>
            <person name="Seo M.-J."/>
        </authorList>
    </citation>
    <scope>NUCLEOTIDE SEQUENCE [LARGE SCALE GENOMIC DNA]</scope>
    <source>
        <strain evidence="1 2">MBLA0160</strain>
    </source>
</reference>
<gene>
    <name evidence="1" type="ORF">H5V44_05765</name>
</gene>
<dbReference type="EMBL" id="JACKXD010000002">
    <property type="protein sequence ID" value="MBB6645797.1"/>
    <property type="molecule type" value="Genomic_DNA"/>
</dbReference>
<dbReference type="Proteomes" id="UP000546257">
    <property type="component" value="Unassembled WGS sequence"/>
</dbReference>
<keyword evidence="2" id="KW-1185">Reference proteome</keyword>
<accession>A0A7J9SII8</accession>
<protein>
    <submittedName>
        <fullName evidence="1">Uncharacterized protein</fullName>
    </submittedName>
</protein>
<comment type="caution">
    <text evidence="1">The sequence shown here is derived from an EMBL/GenBank/DDBJ whole genome shotgun (WGS) entry which is preliminary data.</text>
</comment>
<proteinExistence type="predicted"/>